<feature type="compositionally biased region" description="Polar residues" evidence="1">
    <location>
        <begin position="223"/>
        <end position="234"/>
    </location>
</feature>
<evidence type="ECO:0000256" key="1">
    <source>
        <dbReference type="SAM" id="MobiDB-lite"/>
    </source>
</evidence>
<organism evidence="2 3">
    <name type="scientific">Cylindrobasidium torrendii FP15055 ss-10</name>
    <dbReference type="NCBI Taxonomy" id="1314674"/>
    <lineage>
        <taxon>Eukaryota</taxon>
        <taxon>Fungi</taxon>
        <taxon>Dikarya</taxon>
        <taxon>Basidiomycota</taxon>
        <taxon>Agaricomycotina</taxon>
        <taxon>Agaricomycetes</taxon>
        <taxon>Agaricomycetidae</taxon>
        <taxon>Agaricales</taxon>
        <taxon>Marasmiineae</taxon>
        <taxon>Physalacriaceae</taxon>
        <taxon>Cylindrobasidium</taxon>
    </lineage>
</organism>
<feature type="region of interest" description="Disordered" evidence="1">
    <location>
        <begin position="223"/>
        <end position="309"/>
    </location>
</feature>
<feature type="compositionally biased region" description="Low complexity" evidence="1">
    <location>
        <begin position="286"/>
        <end position="302"/>
    </location>
</feature>
<dbReference type="EMBL" id="KN880964">
    <property type="protein sequence ID" value="KIY61360.1"/>
    <property type="molecule type" value="Genomic_DNA"/>
</dbReference>
<dbReference type="AlphaFoldDB" id="A0A0D7ATM7"/>
<gene>
    <name evidence="2" type="ORF">CYLTODRAFT_459923</name>
</gene>
<proteinExistence type="predicted"/>
<feature type="region of interest" description="Disordered" evidence="1">
    <location>
        <begin position="102"/>
        <end position="131"/>
    </location>
</feature>
<sequence length="309" mass="32468">MLSTKPWSTTDKHGKNVVWADSGDVFLGCVCGSAAASYLSKPVLQEQESRLLTSVLGSLLEFNDRVGPVSVGEDAFNYLDFATTLGTPGPVPNAPFDLYLATNKPRPPTSSSASHTTSPIRPGASVTGSSHPVSRAFRLGIPVYQAPPTGFHASVDEFENFLKNPSILERHVGNISPHALVLVLYTAGTNGLKSSSYSPAVSIIPHCVILLGDMRSNTHGTQAATDINTASNSTRKSDLDHSARPSSAKLRKSGAGAANPVNNAKRKATQDIDEATPKKVAKRRSSTAATSASKRATRSSTKVAPSSST</sequence>
<evidence type="ECO:0000313" key="2">
    <source>
        <dbReference type="EMBL" id="KIY61360.1"/>
    </source>
</evidence>
<feature type="compositionally biased region" description="Low complexity" evidence="1">
    <location>
        <begin position="109"/>
        <end position="119"/>
    </location>
</feature>
<reference evidence="2 3" key="1">
    <citation type="journal article" date="2015" name="Fungal Genet. Biol.">
        <title>Evolution of novel wood decay mechanisms in Agaricales revealed by the genome sequences of Fistulina hepatica and Cylindrobasidium torrendii.</title>
        <authorList>
            <person name="Floudas D."/>
            <person name="Held B.W."/>
            <person name="Riley R."/>
            <person name="Nagy L.G."/>
            <person name="Koehler G."/>
            <person name="Ransdell A.S."/>
            <person name="Younus H."/>
            <person name="Chow J."/>
            <person name="Chiniquy J."/>
            <person name="Lipzen A."/>
            <person name="Tritt A."/>
            <person name="Sun H."/>
            <person name="Haridas S."/>
            <person name="LaButti K."/>
            <person name="Ohm R.A."/>
            <person name="Kues U."/>
            <person name="Blanchette R.A."/>
            <person name="Grigoriev I.V."/>
            <person name="Minto R.E."/>
            <person name="Hibbett D.S."/>
        </authorList>
    </citation>
    <scope>NUCLEOTIDE SEQUENCE [LARGE SCALE GENOMIC DNA]</scope>
    <source>
        <strain evidence="2 3">FP15055 ss-10</strain>
    </source>
</reference>
<accession>A0A0D7ATM7</accession>
<protein>
    <submittedName>
        <fullName evidence="2">Uncharacterized protein</fullName>
    </submittedName>
</protein>
<dbReference type="Proteomes" id="UP000054007">
    <property type="component" value="Unassembled WGS sequence"/>
</dbReference>
<evidence type="ECO:0000313" key="3">
    <source>
        <dbReference type="Proteomes" id="UP000054007"/>
    </source>
</evidence>
<keyword evidence="3" id="KW-1185">Reference proteome</keyword>
<name>A0A0D7ATM7_9AGAR</name>